<dbReference type="EMBL" id="JASMQC010000025">
    <property type="protein sequence ID" value="KAK1934430.1"/>
    <property type="molecule type" value="Genomic_DNA"/>
</dbReference>
<feature type="region of interest" description="Disordered" evidence="1">
    <location>
        <begin position="696"/>
        <end position="747"/>
    </location>
</feature>
<protein>
    <submittedName>
        <fullName evidence="2">Uncharacterized protein</fullName>
    </submittedName>
</protein>
<dbReference type="Proteomes" id="UP001259832">
    <property type="component" value="Unassembled WGS sequence"/>
</dbReference>
<organism evidence="2 3">
    <name type="scientific">Phytophthora citrophthora</name>
    <dbReference type="NCBI Taxonomy" id="4793"/>
    <lineage>
        <taxon>Eukaryota</taxon>
        <taxon>Sar</taxon>
        <taxon>Stramenopiles</taxon>
        <taxon>Oomycota</taxon>
        <taxon>Peronosporomycetes</taxon>
        <taxon>Peronosporales</taxon>
        <taxon>Peronosporaceae</taxon>
        <taxon>Phytophthora</taxon>
    </lineage>
</organism>
<evidence type="ECO:0000313" key="3">
    <source>
        <dbReference type="Proteomes" id="UP001259832"/>
    </source>
</evidence>
<accession>A0AAD9LFA7</accession>
<evidence type="ECO:0000313" key="2">
    <source>
        <dbReference type="EMBL" id="KAK1934430.1"/>
    </source>
</evidence>
<reference evidence="2" key="1">
    <citation type="submission" date="2023-08" db="EMBL/GenBank/DDBJ databases">
        <title>Reference Genome Resource for the Citrus Pathogen Phytophthora citrophthora.</title>
        <authorList>
            <person name="Moller H."/>
            <person name="Coetzee B."/>
            <person name="Rose L.J."/>
            <person name="Van Niekerk J.M."/>
        </authorList>
    </citation>
    <scope>NUCLEOTIDE SEQUENCE</scope>
    <source>
        <strain evidence="2">STE-U-9442</strain>
    </source>
</reference>
<name>A0AAD9LFA7_9STRA</name>
<keyword evidence="3" id="KW-1185">Reference proteome</keyword>
<sequence length="747" mass="85111">MLKARNLVVLARALRRSSTAPAASAFLSASWSNIHPTIPHRNASFVPSDAEKKPKKLPSFAIAAAFEGHEDLEDDEDPGHLYGHEMEPKDTDDEQARALKEQFQRGMEKKTLWMQSLASQKFYAAVVKSVADCYAPLYAAMGLDGKCPLLAVARDEAKDENELETQYQPLRFDDMLTKATEQEAMALLTINQQSLLALTVVEHRIKLGEELEKRSKAGAGVVLPGSDVMDDENIVTLGSHLRMFYSWAMSAYFQCGPSYHPQMFEMYKRCGDAGLYVTANMNVQYLSALIKERRHDEVFEFYDTVVRESLPTSVFFYRNLLFAVSVTRKLELLDTIMEDMRVKGFKRRAGDYLNAIRAYDLEYFSIEENLTERRQWRLRNGKSEERQAVLTLPKDSYSMCLKRINEQEDHPERFEKLVEASQSVLALFDTMVDVDGLTPRHEKFFPRVITAAVYAQECERVPDLLALHAEHADEPLHYAGVRMGVNALLLLDKYTEAWNLIRDTNPHLDHSRFALVSNLFSYLCMKKRGADIISLLHDVEKLEVEGTVTRSVVRSLIPALCNSVDSVSDEELMQTVMHFDSIFRVFTNEHQFGVFIRECCHCKRLELVKTALNQWLDSSKNKRPLKGSLGLKVLQTFEGESDWAFMAEVFNSIDFSIVKDDDGRAIVSSVSRAYEALGQPERIKRAKHLLTLTDSRQKRLQQRKTAKESQQKKNEPRRSERVKATRNTPTESKPMMVGGIPIISSSS</sequence>
<gene>
    <name evidence="2" type="ORF">P3T76_011039</name>
</gene>
<evidence type="ECO:0000256" key="1">
    <source>
        <dbReference type="SAM" id="MobiDB-lite"/>
    </source>
</evidence>
<feature type="compositionally biased region" description="Basic and acidic residues" evidence="1">
    <location>
        <begin position="705"/>
        <end position="723"/>
    </location>
</feature>
<comment type="caution">
    <text evidence="2">The sequence shown here is derived from an EMBL/GenBank/DDBJ whole genome shotgun (WGS) entry which is preliminary data.</text>
</comment>
<proteinExistence type="predicted"/>
<dbReference type="AlphaFoldDB" id="A0AAD9LFA7"/>